<accession>A0ABS8PVG9</accession>
<keyword evidence="3" id="KW-0732">Signal</keyword>
<feature type="compositionally biased region" description="Polar residues" evidence="1">
    <location>
        <begin position="344"/>
        <end position="363"/>
    </location>
</feature>
<comment type="caution">
    <text evidence="4">The sequence shown here is derived from an EMBL/GenBank/DDBJ whole genome shotgun (WGS) entry which is preliminary data.</text>
</comment>
<feature type="transmembrane region" description="Helical" evidence="2">
    <location>
        <begin position="570"/>
        <end position="590"/>
    </location>
</feature>
<dbReference type="Proteomes" id="UP001199816">
    <property type="component" value="Unassembled WGS sequence"/>
</dbReference>
<dbReference type="RefSeq" id="WP_231007484.1">
    <property type="nucleotide sequence ID" value="NZ_JAJNEC010000006.1"/>
</dbReference>
<name>A0ABS8PVG9_9BACT</name>
<evidence type="ECO:0000256" key="3">
    <source>
        <dbReference type="SAM" id="SignalP"/>
    </source>
</evidence>
<proteinExistence type="predicted"/>
<dbReference type="GO" id="GO:0016829">
    <property type="term" value="F:lyase activity"/>
    <property type="evidence" value="ECO:0007669"/>
    <property type="project" value="UniProtKB-KW"/>
</dbReference>
<keyword evidence="4" id="KW-0456">Lyase</keyword>
<dbReference type="EMBL" id="JAJNEC010000006">
    <property type="protein sequence ID" value="MCD2425071.1"/>
    <property type="molecule type" value="Genomic_DNA"/>
</dbReference>
<dbReference type="InterPro" id="IPR025975">
    <property type="entry name" value="Polysacc_lyase"/>
</dbReference>
<keyword evidence="2" id="KW-0812">Transmembrane</keyword>
<keyword evidence="5" id="KW-1185">Reference proteome</keyword>
<organism evidence="4 5">
    <name type="scientific">Niabella pedocola</name>
    <dbReference type="NCBI Taxonomy" id="1752077"/>
    <lineage>
        <taxon>Bacteria</taxon>
        <taxon>Pseudomonadati</taxon>
        <taxon>Bacteroidota</taxon>
        <taxon>Chitinophagia</taxon>
        <taxon>Chitinophagales</taxon>
        <taxon>Chitinophagaceae</taxon>
        <taxon>Niabella</taxon>
    </lineage>
</organism>
<evidence type="ECO:0000256" key="2">
    <source>
        <dbReference type="SAM" id="Phobius"/>
    </source>
</evidence>
<dbReference type="Gene3D" id="2.60.120.260">
    <property type="entry name" value="Galactose-binding domain-like"/>
    <property type="match status" value="1"/>
</dbReference>
<evidence type="ECO:0000256" key="1">
    <source>
        <dbReference type="SAM" id="MobiDB-lite"/>
    </source>
</evidence>
<feature type="transmembrane region" description="Helical" evidence="2">
    <location>
        <begin position="602"/>
        <end position="620"/>
    </location>
</feature>
<evidence type="ECO:0000313" key="4">
    <source>
        <dbReference type="EMBL" id="MCD2425071.1"/>
    </source>
</evidence>
<keyword evidence="2" id="KW-1133">Transmembrane helix</keyword>
<protein>
    <submittedName>
        <fullName evidence="4">Polysaccharide lyase</fullName>
    </submittedName>
</protein>
<evidence type="ECO:0000313" key="5">
    <source>
        <dbReference type="Proteomes" id="UP001199816"/>
    </source>
</evidence>
<keyword evidence="2" id="KW-0472">Membrane</keyword>
<feature type="signal peptide" evidence="3">
    <location>
        <begin position="1"/>
        <end position="29"/>
    </location>
</feature>
<feature type="region of interest" description="Disordered" evidence="1">
    <location>
        <begin position="337"/>
        <end position="368"/>
    </location>
</feature>
<gene>
    <name evidence="4" type="ORF">LQ567_19960</name>
</gene>
<reference evidence="4 5" key="1">
    <citation type="submission" date="2021-11" db="EMBL/GenBank/DDBJ databases">
        <title>Genomic of Niabella pedocola.</title>
        <authorList>
            <person name="Wu T."/>
        </authorList>
    </citation>
    <scope>NUCLEOTIDE SEQUENCE [LARGE SCALE GENOMIC DNA]</scope>
    <source>
        <strain evidence="4 5">JCM 31011</strain>
    </source>
</reference>
<feature type="chain" id="PRO_5047528269" evidence="3">
    <location>
        <begin position="30"/>
        <end position="655"/>
    </location>
</feature>
<dbReference type="Gene3D" id="2.60.120.200">
    <property type="match status" value="1"/>
</dbReference>
<sequence>MNKRFAAIAARISFITAMLFFAITGSVFAQVVGKTILNLDYENGTLNSGNTDIEATSATGADAAYMISPGATGNYAIAHKVVYGDSAYYSDANWRSESAALQYLPARFSPGMERRYEFSVLLKDWTPWNTGDPINETNFFQLKVSNGQEVPLQVRTQRNVIRLRYNDAASGVSTKDILSDLRPYVNQWIQFRIDVKWSLDATGYIRTYMKLPGQPDYLLADEKTDYITFPGSGSNIGYIKWGVYVVPPDITRIVYHDDIRIIELNPSPATGRRGLIWGNSIPDANPAYLDGPYTKAANITDPAAYSSTGNTIYIDPNIQYTPSQNIVYFNSSSPVPGAGDNVEGSPSSDFSRASLTASGSSGTPLAPGPGGRYLVNAFNTGTTGNPTLMDPAEYYEFKLSPVTGYTLHFDSVVFSWRRGTTTAPNTFVLRSSMDGFGSDISAPITVNNAAGVSTISKYDLSALSSVTQPVTLRMYWYGSTAGGSGNSVGLEEFRFYGETVPNIALPVAFGPIAAHLKEAGLVVNWQSLRETNNSHFEIQASKDGQHFTTIKTIRSKNGNASVTQSYEATIAATDMTALISLPLFLGFLGLGAQNRSRNKRILFLLMVALAVAIASCNKYHDAIRTGTDQWFVRIKQVDQNGKATYSKVVTVIKSN</sequence>
<dbReference type="Pfam" id="PF14099">
    <property type="entry name" value="Polysacc_lyase"/>
    <property type="match status" value="1"/>
</dbReference>